<evidence type="ECO:0000256" key="6">
    <source>
        <dbReference type="ARBA" id="ARBA00022723"/>
    </source>
</evidence>
<dbReference type="Gene3D" id="2.10.110.10">
    <property type="entry name" value="Cysteine Rich Protein"/>
    <property type="match status" value="3"/>
</dbReference>
<keyword evidence="12" id="KW-0539">Nucleus</keyword>
<evidence type="ECO:0000256" key="1">
    <source>
        <dbReference type="ARBA" id="ARBA00004123"/>
    </source>
</evidence>
<feature type="compositionally biased region" description="Polar residues" evidence="14">
    <location>
        <begin position="119"/>
        <end position="134"/>
    </location>
</feature>
<feature type="compositionally biased region" description="Polar residues" evidence="14">
    <location>
        <begin position="176"/>
        <end position="187"/>
    </location>
</feature>
<evidence type="ECO:0000259" key="15">
    <source>
        <dbReference type="PROSITE" id="PS50023"/>
    </source>
</evidence>
<dbReference type="FunFam" id="2.10.110.10:FF:000047">
    <property type="entry name" value="lipoma-preferred partner isoform X1"/>
    <property type="match status" value="1"/>
</dbReference>
<evidence type="ECO:0000313" key="17">
    <source>
        <dbReference type="Proteomes" id="UP000749559"/>
    </source>
</evidence>
<proteinExistence type="inferred from homology"/>
<feature type="compositionally biased region" description="Low complexity" evidence="14">
    <location>
        <begin position="64"/>
        <end position="85"/>
    </location>
</feature>
<keyword evidence="9" id="KW-0130">Cell adhesion</keyword>
<evidence type="ECO:0000256" key="11">
    <source>
        <dbReference type="ARBA" id="ARBA00023038"/>
    </source>
</evidence>
<dbReference type="CDD" id="cd09437">
    <property type="entry name" value="LIM3_LPP"/>
    <property type="match status" value="1"/>
</dbReference>
<comment type="similarity">
    <text evidence="4">Belongs to the zyxin/ajuba family.</text>
</comment>
<dbReference type="AlphaFoldDB" id="A0A8S4N3G3"/>
<evidence type="ECO:0000256" key="14">
    <source>
        <dbReference type="SAM" id="MobiDB-lite"/>
    </source>
</evidence>
<evidence type="ECO:0000256" key="13">
    <source>
        <dbReference type="PROSITE-ProRule" id="PRU00125"/>
    </source>
</evidence>
<keyword evidence="10" id="KW-0965">Cell junction</keyword>
<dbReference type="Proteomes" id="UP000749559">
    <property type="component" value="Unassembled WGS sequence"/>
</dbReference>
<keyword evidence="8 13" id="KW-0862">Zinc</keyword>
<dbReference type="SUPFAM" id="SSF57716">
    <property type="entry name" value="Glucocorticoid receptor-like (DNA-binding domain)"/>
    <property type="match status" value="3"/>
</dbReference>
<feature type="compositionally biased region" description="Low complexity" evidence="14">
    <location>
        <begin position="199"/>
        <end position="215"/>
    </location>
</feature>
<evidence type="ECO:0000256" key="12">
    <source>
        <dbReference type="ARBA" id="ARBA00023242"/>
    </source>
</evidence>
<gene>
    <name evidence="16" type="ORF">OFUS_LOCUS2689</name>
</gene>
<evidence type="ECO:0000256" key="9">
    <source>
        <dbReference type="ARBA" id="ARBA00022889"/>
    </source>
</evidence>
<dbReference type="Pfam" id="PF00412">
    <property type="entry name" value="LIM"/>
    <property type="match status" value="3"/>
</dbReference>
<feature type="region of interest" description="Disordered" evidence="14">
    <location>
        <begin position="117"/>
        <end position="228"/>
    </location>
</feature>
<dbReference type="PROSITE" id="PS00478">
    <property type="entry name" value="LIM_DOMAIN_1"/>
    <property type="match status" value="1"/>
</dbReference>
<feature type="domain" description="LIM zinc-binding" evidence="15">
    <location>
        <begin position="376"/>
        <end position="446"/>
    </location>
</feature>
<feature type="compositionally biased region" description="Polar residues" evidence="14">
    <location>
        <begin position="18"/>
        <end position="32"/>
    </location>
</feature>
<protein>
    <recommendedName>
        <fullName evidence="15">LIM zinc-binding domain-containing protein</fullName>
    </recommendedName>
</protein>
<evidence type="ECO:0000256" key="10">
    <source>
        <dbReference type="ARBA" id="ARBA00022949"/>
    </source>
</evidence>
<reference evidence="16" key="1">
    <citation type="submission" date="2022-03" db="EMBL/GenBank/DDBJ databases">
        <authorList>
            <person name="Martin C."/>
        </authorList>
    </citation>
    <scope>NUCLEOTIDE SEQUENCE</scope>
</reference>
<keyword evidence="7" id="KW-0677">Repeat</keyword>
<dbReference type="CDD" id="cd09350">
    <property type="entry name" value="LIM1_TRIP6"/>
    <property type="match status" value="1"/>
</dbReference>
<evidence type="ECO:0000256" key="2">
    <source>
        <dbReference type="ARBA" id="ARBA00004282"/>
    </source>
</evidence>
<dbReference type="GO" id="GO:0098609">
    <property type="term" value="P:cell-cell adhesion"/>
    <property type="evidence" value="ECO:0007669"/>
    <property type="project" value="TreeGrafter"/>
</dbReference>
<feature type="compositionally biased region" description="Polar residues" evidence="14">
    <location>
        <begin position="142"/>
        <end position="151"/>
    </location>
</feature>
<evidence type="ECO:0000256" key="8">
    <source>
        <dbReference type="ARBA" id="ARBA00022833"/>
    </source>
</evidence>
<feature type="compositionally biased region" description="Basic and acidic residues" evidence="14">
    <location>
        <begin position="1"/>
        <end position="17"/>
    </location>
</feature>
<keyword evidence="5" id="KW-0963">Cytoplasm</keyword>
<dbReference type="GO" id="GO:0005634">
    <property type="term" value="C:nucleus"/>
    <property type="evidence" value="ECO:0007669"/>
    <property type="project" value="UniProtKB-SubCell"/>
</dbReference>
<dbReference type="GO" id="GO:0046872">
    <property type="term" value="F:metal ion binding"/>
    <property type="evidence" value="ECO:0007669"/>
    <property type="project" value="UniProtKB-KW"/>
</dbReference>
<sequence length="455" mass="49701">MSGHPHDHQGLRDRENSPSRQHYVTPSFTAQQYKKVGLPTYKPVIYPNPADLEDDLPPPPPAEPEASNQSYAYQPSSSSIPSASSYSNATYASVQYNPTSSPSTGFQMSYQPEPATAKLYSSPNKAQFATTSSRPAVPPVSTGASGTSGRNYENVDDRNFSLPNRSYYTPPAGVSDDQSYRSPQQPDYQYRGPGPRSPPGINIVPPTPPATQQQQFMPSPPPAAPKTDLDKEAEVDALTNLLLKNMECASDPDFYGMCAKCHTAIMGDTNGCKALGQVYHVKCFTCLTCSSQLQGQAFFAMEGKPYCETCYMDTLEKCSLCKKAITDRILRATGKPYHAHCFVCVVCGKSLDGIPFTVDASNNIHCIDDFHAKFAPKCCVCSLPIVPEPGQEETVRIVAMDKSFHTGCYKCEDCGMILSSESDGKGCYPLDDHILCKNCNARRIQTMTTKKTTDL</sequence>
<name>A0A8S4N3G3_OWEFU</name>
<evidence type="ECO:0000256" key="3">
    <source>
        <dbReference type="ARBA" id="ARBA00004496"/>
    </source>
</evidence>
<dbReference type="InterPro" id="IPR001781">
    <property type="entry name" value="Znf_LIM"/>
</dbReference>
<dbReference type="GO" id="GO:0001725">
    <property type="term" value="C:stress fiber"/>
    <property type="evidence" value="ECO:0007669"/>
    <property type="project" value="TreeGrafter"/>
</dbReference>
<keyword evidence="11 13" id="KW-0440">LIM domain</keyword>
<organism evidence="16 17">
    <name type="scientific">Owenia fusiformis</name>
    <name type="common">Polychaete worm</name>
    <dbReference type="NCBI Taxonomy" id="6347"/>
    <lineage>
        <taxon>Eukaryota</taxon>
        <taxon>Metazoa</taxon>
        <taxon>Spiralia</taxon>
        <taxon>Lophotrochozoa</taxon>
        <taxon>Annelida</taxon>
        <taxon>Polychaeta</taxon>
        <taxon>Sedentaria</taxon>
        <taxon>Canalipalpata</taxon>
        <taxon>Sabellida</taxon>
        <taxon>Oweniida</taxon>
        <taxon>Oweniidae</taxon>
        <taxon>Owenia</taxon>
    </lineage>
</organism>
<evidence type="ECO:0000256" key="5">
    <source>
        <dbReference type="ARBA" id="ARBA00022490"/>
    </source>
</evidence>
<evidence type="ECO:0000256" key="7">
    <source>
        <dbReference type="ARBA" id="ARBA00022737"/>
    </source>
</evidence>
<comment type="caution">
    <text evidence="16">The sequence shown here is derived from an EMBL/GenBank/DDBJ whole genome shotgun (WGS) entry which is preliminary data.</text>
</comment>
<dbReference type="FunFam" id="2.10.110.10:FF:000027">
    <property type="entry name" value="lipoma-preferred partner isoform X1"/>
    <property type="match status" value="1"/>
</dbReference>
<keyword evidence="6 13" id="KW-0479">Metal-binding</keyword>
<keyword evidence="17" id="KW-1185">Reference proteome</keyword>
<dbReference type="EMBL" id="CAIIXF020000001">
    <property type="protein sequence ID" value="CAH1775377.1"/>
    <property type="molecule type" value="Genomic_DNA"/>
</dbReference>
<dbReference type="SMART" id="SM00132">
    <property type="entry name" value="LIM"/>
    <property type="match status" value="3"/>
</dbReference>
<feature type="region of interest" description="Disordered" evidence="14">
    <location>
        <begin position="1"/>
        <end position="85"/>
    </location>
</feature>
<feature type="domain" description="LIM zinc-binding" evidence="15">
    <location>
        <begin position="256"/>
        <end position="317"/>
    </location>
</feature>
<dbReference type="GO" id="GO:0005737">
    <property type="term" value="C:cytoplasm"/>
    <property type="evidence" value="ECO:0007669"/>
    <property type="project" value="UniProtKB-SubCell"/>
</dbReference>
<dbReference type="PANTHER" id="PTHR24207">
    <property type="entry name" value="ZYX102 PROTEIN"/>
    <property type="match status" value="1"/>
</dbReference>
<dbReference type="FunFam" id="2.10.110.10:FF:000042">
    <property type="entry name" value="lipoma-preferred partner isoform X1"/>
    <property type="match status" value="1"/>
</dbReference>
<dbReference type="OrthoDB" id="25414at2759"/>
<dbReference type="PROSITE" id="PS50023">
    <property type="entry name" value="LIM_DOMAIN_2"/>
    <property type="match status" value="2"/>
</dbReference>
<dbReference type="GO" id="GO:0005925">
    <property type="term" value="C:focal adhesion"/>
    <property type="evidence" value="ECO:0007669"/>
    <property type="project" value="TreeGrafter"/>
</dbReference>
<comment type="subcellular location">
    <subcellularLocation>
        <location evidence="2">Cell junction</location>
    </subcellularLocation>
    <subcellularLocation>
        <location evidence="3">Cytoplasm</location>
    </subcellularLocation>
    <subcellularLocation>
        <location evidence="1">Nucleus</location>
    </subcellularLocation>
</comment>
<dbReference type="PANTHER" id="PTHR24207:SF2">
    <property type="entry name" value="ZYX102 PROTEIN"/>
    <property type="match status" value="1"/>
</dbReference>
<evidence type="ECO:0000256" key="4">
    <source>
        <dbReference type="ARBA" id="ARBA00009611"/>
    </source>
</evidence>
<accession>A0A8S4N3G3</accession>
<evidence type="ECO:0000313" key="16">
    <source>
        <dbReference type="EMBL" id="CAH1775377.1"/>
    </source>
</evidence>